<feature type="transmembrane region" description="Helical" evidence="8">
    <location>
        <begin position="118"/>
        <end position="137"/>
    </location>
</feature>
<evidence type="ECO:0000256" key="1">
    <source>
        <dbReference type="ARBA" id="ARBA00004651"/>
    </source>
</evidence>
<keyword evidence="5 8" id="KW-1133">Transmembrane helix</keyword>
<evidence type="ECO:0000256" key="4">
    <source>
        <dbReference type="ARBA" id="ARBA00022692"/>
    </source>
</evidence>
<reference evidence="9" key="2">
    <citation type="journal article" date="2021" name="PeerJ">
        <title>Extensive microbial diversity within the chicken gut microbiome revealed by metagenomics and culture.</title>
        <authorList>
            <person name="Gilroy R."/>
            <person name="Ravi A."/>
            <person name="Getino M."/>
            <person name="Pursley I."/>
            <person name="Horton D.L."/>
            <person name="Alikhan N.F."/>
            <person name="Baker D."/>
            <person name="Gharbi K."/>
            <person name="Hall N."/>
            <person name="Watson M."/>
            <person name="Adriaenssens E.M."/>
            <person name="Foster-Nyarko E."/>
            <person name="Jarju S."/>
            <person name="Secka A."/>
            <person name="Antonio M."/>
            <person name="Oren A."/>
            <person name="Chaudhuri R.R."/>
            <person name="La Ragione R."/>
            <person name="Hildebrand F."/>
            <person name="Pallen M.J."/>
        </authorList>
    </citation>
    <scope>NUCLEOTIDE SEQUENCE</scope>
    <source>
        <strain evidence="9">ChiHjej13B12-12457</strain>
    </source>
</reference>
<dbReference type="InterPro" id="IPR000715">
    <property type="entry name" value="Glycosyl_transferase_4"/>
</dbReference>
<comment type="subcellular location">
    <subcellularLocation>
        <location evidence="1">Cell membrane</location>
        <topology evidence="1">Multi-pass membrane protein</topology>
    </subcellularLocation>
</comment>
<dbReference type="GO" id="GO:0005886">
    <property type="term" value="C:plasma membrane"/>
    <property type="evidence" value="ECO:0007669"/>
    <property type="project" value="UniProtKB-SubCell"/>
</dbReference>
<evidence type="ECO:0000256" key="6">
    <source>
        <dbReference type="ARBA" id="ARBA00023136"/>
    </source>
</evidence>
<dbReference type="GO" id="GO:0016780">
    <property type="term" value="F:phosphotransferase activity, for other substituted phosphate groups"/>
    <property type="evidence" value="ECO:0007669"/>
    <property type="project" value="InterPro"/>
</dbReference>
<organism evidence="9 10">
    <name type="scientific">Candidatus Coprenecus avistercoris</name>
    <dbReference type="NCBI Taxonomy" id="2840730"/>
    <lineage>
        <taxon>Bacteria</taxon>
        <taxon>Pseudomonadati</taxon>
        <taxon>Bacteroidota</taxon>
        <taxon>Bacteroidia</taxon>
        <taxon>Bacteroidales</taxon>
        <taxon>Rikenellaceae</taxon>
        <taxon>Rikenellaceae incertae sedis</taxon>
        <taxon>Candidatus Coprenecus</taxon>
    </lineage>
</organism>
<comment type="cofactor">
    <cofactor evidence="7">
        <name>Mg(2+)</name>
        <dbReference type="ChEBI" id="CHEBI:18420"/>
    </cofactor>
</comment>
<evidence type="ECO:0000256" key="7">
    <source>
        <dbReference type="PIRSR" id="PIRSR600715-1"/>
    </source>
</evidence>
<dbReference type="GO" id="GO:0009103">
    <property type="term" value="P:lipopolysaccharide biosynthetic process"/>
    <property type="evidence" value="ECO:0007669"/>
    <property type="project" value="TreeGrafter"/>
</dbReference>
<keyword evidence="3" id="KW-0808">Transferase</keyword>
<dbReference type="GO" id="GO:0046872">
    <property type="term" value="F:metal ion binding"/>
    <property type="evidence" value="ECO:0007669"/>
    <property type="project" value="UniProtKB-KW"/>
</dbReference>
<dbReference type="AlphaFoldDB" id="A0A9D1E029"/>
<comment type="caution">
    <text evidence="9">The sequence shown here is derived from an EMBL/GenBank/DDBJ whole genome shotgun (WGS) entry which is preliminary data.</text>
</comment>
<proteinExistence type="predicted"/>
<keyword evidence="2" id="KW-1003">Cell membrane</keyword>
<evidence type="ECO:0000256" key="5">
    <source>
        <dbReference type="ARBA" id="ARBA00022989"/>
    </source>
</evidence>
<feature type="transmembrane region" description="Helical" evidence="8">
    <location>
        <begin position="219"/>
        <end position="242"/>
    </location>
</feature>
<name>A0A9D1E029_9BACT</name>
<feature type="binding site" evidence="7">
    <location>
        <position position="195"/>
    </location>
    <ligand>
        <name>Mg(2+)</name>
        <dbReference type="ChEBI" id="CHEBI:18420"/>
    </ligand>
</feature>
<feature type="transmembrane region" description="Helical" evidence="8">
    <location>
        <begin position="263"/>
        <end position="287"/>
    </location>
</feature>
<feature type="transmembrane region" description="Helical" evidence="8">
    <location>
        <begin position="168"/>
        <end position="185"/>
    </location>
</feature>
<feature type="transmembrane region" description="Helical" evidence="8">
    <location>
        <begin position="192"/>
        <end position="213"/>
    </location>
</feature>
<gene>
    <name evidence="9" type="ORF">IAC94_01170</name>
</gene>
<keyword evidence="6 8" id="KW-0472">Membrane</keyword>
<dbReference type="EMBL" id="DVHI01000019">
    <property type="protein sequence ID" value="HIR62118.1"/>
    <property type="molecule type" value="Genomic_DNA"/>
</dbReference>
<dbReference type="CDD" id="cd06854">
    <property type="entry name" value="GT_WbpL_WbcO_like"/>
    <property type="match status" value="1"/>
</dbReference>
<evidence type="ECO:0000256" key="3">
    <source>
        <dbReference type="ARBA" id="ARBA00022679"/>
    </source>
</evidence>
<evidence type="ECO:0000256" key="8">
    <source>
        <dbReference type="SAM" id="Phobius"/>
    </source>
</evidence>
<sequence>MTWWITYPAILALLIVAELFYFRVADRLNIIDKPNLRSSHTHITLRGGGVIFLIGAWLYAAFFGLHYPWFMAGLTAICAVSFADDVHSVPNVWRLLVQFASMMLMFVDLGFISGALWWAVIPALIVCVGIINAYNFMDGINGITGAYSLAVLIPLAVLNVRYSFVDPALIFVTALSVLVFCFFNFRKQARCFAGDVGSVGIAFIILFILGRLIAATGDVQYLLLLGVYGIDTVLTIIHRIMLHEHLGEAHRKHAYQLMANELHIPHTSVSFFYFSLQLIVSGGLLAVPDSLQWPYTVAVLMILALAYLLFMRKYYHLHAEYLNSLKS</sequence>
<feature type="transmembrane region" description="Helical" evidence="8">
    <location>
        <begin position="144"/>
        <end position="162"/>
    </location>
</feature>
<keyword evidence="7" id="KW-0479">Metal-binding</keyword>
<feature type="transmembrane region" description="Helical" evidence="8">
    <location>
        <begin position="6"/>
        <end position="22"/>
    </location>
</feature>
<dbReference type="GO" id="GO:0071555">
    <property type="term" value="P:cell wall organization"/>
    <property type="evidence" value="ECO:0007669"/>
    <property type="project" value="TreeGrafter"/>
</dbReference>
<evidence type="ECO:0000256" key="2">
    <source>
        <dbReference type="ARBA" id="ARBA00022475"/>
    </source>
</evidence>
<dbReference type="PANTHER" id="PTHR22926">
    <property type="entry name" value="PHOSPHO-N-ACETYLMURAMOYL-PENTAPEPTIDE-TRANSFERASE"/>
    <property type="match status" value="1"/>
</dbReference>
<keyword evidence="4 8" id="KW-0812">Transmembrane</keyword>
<dbReference type="Proteomes" id="UP000886744">
    <property type="component" value="Unassembled WGS sequence"/>
</dbReference>
<feature type="transmembrane region" description="Helical" evidence="8">
    <location>
        <begin position="293"/>
        <end position="310"/>
    </location>
</feature>
<keyword evidence="7" id="KW-0460">Magnesium</keyword>
<feature type="transmembrane region" description="Helical" evidence="8">
    <location>
        <begin position="43"/>
        <end position="60"/>
    </location>
</feature>
<feature type="binding site" evidence="7">
    <location>
        <position position="135"/>
    </location>
    <ligand>
        <name>Mg(2+)</name>
        <dbReference type="ChEBI" id="CHEBI:18420"/>
    </ligand>
</feature>
<evidence type="ECO:0000313" key="9">
    <source>
        <dbReference type="EMBL" id="HIR62118.1"/>
    </source>
</evidence>
<dbReference type="PANTHER" id="PTHR22926:SF3">
    <property type="entry name" value="UNDECAPRENYL-PHOSPHATE ALPHA-N-ACETYLGLUCOSAMINYL 1-PHOSPHATE TRANSFERASE"/>
    <property type="match status" value="1"/>
</dbReference>
<evidence type="ECO:0000313" key="10">
    <source>
        <dbReference type="Proteomes" id="UP000886744"/>
    </source>
</evidence>
<dbReference type="Pfam" id="PF00953">
    <property type="entry name" value="Glycos_transf_4"/>
    <property type="match status" value="1"/>
</dbReference>
<reference evidence="9" key="1">
    <citation type="submission" date="2020-10" db="EMBL/GenBank/DDBJ databases">
        <authorList>
            <person name="Gilroy R."/>
        </authorList>
    </citation>
    <scope>NUCLEOTIDE SEQUENCE</scope>
    <source>
        <strain evidence="9">ChiHjej13B12-12457</strain>
    </source>
</reference>
<accession>A0A9D1E029</accession>
<dbReference type="GO" id="GO:0044038">
    <property type="term" value="P:cell wall macromolecule biosynthetic process"/>
    <property type="evidence" value="ECO:0007669"/>
    <property type="project" value="TreeGrafter"/>
</dbReference>
<protein>
    <submittedName>
        <fullName evidence="9">Glycosyltransferase family 4 protein</fullName>
    </submittedName>
</protein>